<evidence type="ECO:0000313" key="1">
    <source>
        <dbReference type="EMBL" id="JAC97281.1"/>
    </source>
</evidence>
<sequence>MHMNNNNAIPPMGDTIRDLCAKLLKDRQRRETTVGQKKKRTVRSAIISDDAPPLIIKSLVDVQPPTTRLDTQHKNNGSRRLETSLDQIIQQLQRGKWPSDVVVLITPASKHNNLYKLHVIDRNNEGHLGMTSITKQELAELRASNVFEKYATIVGNKYIDLKTVTLNSAIIANIMKNLNGDCCQQPNGELPLAVPQPKHETKELVARKSSSDVDLELDEPIAPRARRRGTQSRDISQYQTKSGIRLMALIERINDAIEPSYTDLLHFFDLADAYKFKIYIRPELCWKPPPPHHQTSAYNKENENDLVRFNVECFMLFDNYVCTIALNSLQLHQQLKLHPALLPRVQVTEDVCEITPLPKWLVTVLRSLAEWLGLEMFYDAFGEFVFDMYKQVT</sequence>
<name>A0A0A1WEG6_ZEUCU</name>
<dbReference type="EMBL" id="GBXI01017010">
    <property type="protein sequence ID" value="JAC97281.1"/>
    <property type="molecule type" value="Transcribed_RNA"/>
</dbReference>
<reference evidence="1" key="2">
    <citation type="journal article" date="2015" name="Gigascience">
        <title>Reconstructing a comprehensive transcriptome assembly of a white-pupal translocated strain of the pest fruit fly Bactrocera cucurbitae.</title>
        <authorList>
            <person name="Sim S.B."/>
            <person name="Calla B."/>
            <person name="Hall B."/>
            <person name="DeRego T."/>
            <person name="Geib S.M."/>
        </authorList>
    </citation>
    <scope>NUCLEOTIDE SEQUENCE</scope>
</reference>
<accession>A0A0A1WEG6</accession>
<gene>
    <name evidence="1" type="primary">cheB</name>
    <name evidence="1" type="ORF">g.8069</name>
</gene>
<dbReference type="AlphaFoldDB" id="A0A0A1WEG6"/>
<reference evidence="1" key="1">
    <citation type="submission" date="2014-11" db="EMBL/GenBank/DDBJ databases">
        <authorList>
            <person name="Geib S."/>
        </authorList>
    </citation>
    <scope>NUCLEOTIDE SEQUENCE</scope>
</reference>
<proteinExistence type="predicted"/>
<organism evidence="1">
    <name type="scientific">Zeugodacus cucurbitae</name>
    <name type="common">Melon fruit fly</name>
    <name type="synonym">Bactrocera cucurbitae</name>
    <dbReference type="NCBI Taxonomy" id="28588"/>
    <lineage>
        <taxon>Eukaryota</taxon>
        <taxon>Metazoa</taxon>
        <taxon>Ecdysozoa</taxon>
        <taxon>Arthropoda</taxon>
        <taxon>Hexapoda</taxon>
        <taxon>Insecta</taxon>
        <taxon>Pterygota</taxon>
        <taxon>Neoptera</taxon>
        <taxon>Endopterygota</taxon>
        <taxon>Diptera</taxon>
        <taxon>Brachycera</taxon>
        <taxon>Muscomorpha</taxon>
        <taxon>Tephritoidea</taxon>
        <taxon>Tephritidae</taxon>
        <taxon>Zeugodacus</taxon>
        <taxon>Zeugodacus</taxon>
    </lineage>
</organism>
<protein>
    <submittedName>
        <fullName evidence="1">Chemotaxis response regulator protein-glutamate methylesterase</fullName>
    </submittedName>
</protein>